<organism evidence="2 3">
    <name type="scientific">Clostridium grantii DSM 8605</name>
    <dbReference type="NCBI Taxonomy" id="1121316"/>
    <lineage>
        <taxon>Bacteria</taxon>
        <taxon>Bacillati</taxon>
        <taxon>Bacillota</taxon>
        <taxon>Clostridia</taxon>
        <taxon>Eubacteriales</taxon>
        <taxon>Clostridiaceae</taxon>
        <taxon>Clostridium</taxon>
    </lineage>
</organism>
<dbReference type="OrthoDB" id="1683148at2"/>
<evidence type="ECO:0000313" key="3">
    <source>
        <dbReference type="Proteomes" id="UP000184447"/>
    </source>
</evidence>
<dbReference type="EMBL" id="FQXM01000006">
    <property type="protein sequence ID" value="SHH52025.1"/>
    <property type="molecule type" value="Genomic_DNA"/>
</dbReference>
<dbReference type="InterPro" id="IPR041301">
    <property type="entry name" value="PBECR3"/>
</dbReference>
<dbReference type="AlphaFoldDB" id="A0A1M5TMI6"/>
<gene>
    <name evidence="2" type="ORF">SAMN02745207_01393</name>
</gene>
<evidence type="ECO:0000313" key="2">
    <source>
        <dbReference type="EMBL" id="SHH52025.1"/>
    </source>
</evidence>
<sequence length="123" mass="13770">MSGQQKVGELTQKVIDTLGLSMIVGTPILCGPANKNHMQNEHPQDFEKYGSKLDEIITSPSYICKHPNKPSIEYVKVFKDENNEHVLVAVRASGKGVLFDRTLFVMDPIKVQAYKNKGAFNTY</sequence>
<feature type="domain" description="Phage-Barnase-EndoU-ColicinE5/D-RelE like nuclease 3" evidence="1">
    <location>
        <begin position="6"/>
        <end position="111"/>
    </location>
</feature>
<dbReference type="RefSeq" id="WP_159434055.1">
    <property type="nucleotide sequence ID" value="NZ_FQXM01000006.1"/>
</dbReference>
<proteinExistence type="predicted"/>
<keyword evidence="3" id="KW-1185">Reference proteome</keyword>
<dbReference type="Proteomes" id="UP000184447">
    <property type="component" value="Unassembled WGS sequence"/>
</dbReference>
<dbReference type="Pfam" id="PF18812">
    <property type="entry name" value="PBECR3"/>
    <property type="match status" value="1"/>
</dbReference>
<reference evidence="2 3" key="1">
    <citation type="submission" date="2016-11" db="EMBL/GenBank/DDBJ databases">
        <authorList>
            <person name="Jaros S."/>
            <person name="Januszkiewicz K."/>
            <person name="Wedrychowicz H."/>
        </authorList>
    </citation>
    <scope>NUCLEOTIDE SEQUENCE [LARGE SCALE GENOMIC DNA]</scope>
    <source>
        <strain evidence="2 3">DSM 8605</strain>
    </source>
</reference>
<evidence type="ECO:0000259" key="1">
    <source>
        <dbReference type="Pfam" id="PF18812"/>
    </source>
</evidence>
<accession>A0A1M5TMI6</accession>
<protein>
    <recommendedName>
        <fullName evidence="1">Phage-Barnase-EndoU-ColicinE5/D-RelE like nuclease 3 domain-containing protein</fullName>
    </recommendedName>
</protein>
<name>A0A1M5TMI6_9CLOT</name>